<protein>
    <submittedName>
        <fullName evidence="2">Uncharacterized protein</fullName>
    </submittedName>
</protein>
<dbReference type="GeneID" id="78465888"/>
<feature type="transmembrane region" description="Helical" evidence="1">
    <location>
        <begin position="12"/>
        <end position="35"/>
    </location>
</feature>
<dbReference type="KEGG" id="stha:NCTC11429_03423"/>
<dbReference type="EMBL" id="LR590484">
    <property type="protein sequence ID" value="VTR46785.1"/>
    <property type="molecule type" value="Genomic_DNA"/>
</dbReference>
<keyword evidence="1" id="KW-0472">Membrane</keyword>
<dbReference type="AlphaFoldDB" id="A0A4U9VI85"/>
<dbReference type="STRING" id="1123265.GCA_000686625_01393"/>
<evidence type="ECO:0000313" key="2">
    <source>
        <dbReference type="EMBL" id="VTR46785.1"/>
    </source>
</evidence>
<keyword evidence="1" id="KW-0812">Transmembrane</keyword>
<organism evidence="2 3">
    <name type="scientific">Sphingobacterium thalpophilum</name>
    <dbReference type="NCBI Taxonomy" id="259"/>
    <lineage>
        <taxon>Bacteria</taxon>
        <taxon>Pseudomonadati</taxon>
        <taxon>Bacteroidota</taxon>
        <taxon>Sphingobacteriia</taxon>
        <taxon>Sphingobacteriales</taxon>
        <taxon>Sphingobacteriaceae</taxon>
        <taxon>Sphingobacterium</taxon>
    </lineage>
</organism>
<reference evidence="2 3" key="1">
    <citation type="submission" date="2019-05" db="EMBL/GenBank/DDBJ databases">
        <authorList>
            <consortium name="Pathogen Informatics"/>
        </authorList>
    </citation>
    <scope>NUCLEOTIDE SEQUENCE [LARGE SCALE GENOMIC DNA]</scope>
    <source>
        <strain evidence="2 3">NCTC11429</strain>
    </source>
</reference>
<proteinExistence type="predicted"/>
<evidence type="ECO:0000256" key="1">
    <source>
        <dbReference type="SAM" id="Phobius"/>
    </source>
</evidence>
<dbReference type="RefSeq" id="WP_028068938.1">
    <property type="nucleotide sequence ID" value="NZ_JBPFQZ010000007.1"/>
</dbReference>
<gene>
    <name evidence="2" type="ORF">NCTC11429_03423</name>
</gene>
<keyword evidence="1" id="KW-1133">Transmembrane helix</keyword>
<feature type="transmembrane region" description="Helical" evidence="1">
    <location>
        <begin position="47"/>
        <end position="72"/>
    </location>
</feature>
<evidence type="ECO:0000313" key="3">
    <source>
        <dbReference type="Proteomes" id="UP000308196"/>
    </source>
</evidence>
<dbReference type="Proteomes" id="UP000308196">
    <property type="component" value="Chromosome"/>
</dbReference>
<accession>A0A4U9VI85</accession>
<name>A0A4U9VI85_9SPHI</name>
<sequence length="76" mass="8400">MLSSANLDFTSLLIHLALLLFGSAGVFYSLVLGIVHIVQKKTNSLAYYLRMFLVSGVIGLTFWGLIVVIWLLSLDL</sequence>